<protein>
    <recommendedName>
        <fullName evidence="3">phosphoribosylaminoimidazolesuccinocarboxamide synthase</fullName>
        <ecNumber evidence="3">6.3.2.6</ecNumber>
    </recommendedName>
</protein>
<dbReference type="GO" id="GO:0006189">
    <property type="term" value="P:'de novo' IMP biosynthetic process"/>
    <property type="evidence" value="ECO:0007669"/>
    <property type="project" value="UniProtKB-UniPathway"/>
</dbReference>
<dbReference type="NCBIfam" id="NF010568">
    <property type="entry name" value="PRK13961.1"/>
    <property type="match status" value="1"/>
</dbReference>
<dbReference type="UniPathway" id="UPA00074">
    <property type="reaction ID" value="UER00131"/>
</dbReference>
<evidence type="ECO:0000256" key="1">
    <source>
        <dbReference type="ARBA" id="ARBA00004672"/>
    </source>
</evidence>
<evidence type="ECO:0000256" key="3">
    <source>
        <dbReference type="ARBA" id="ARBA00012217"/>
    </source>
</evidence>
<dbReference type="EC" id="6.3.2.6" evidence="3"/>
<dbReference type="InterPro" id="IPR018236">
    <property type="entry name" value="SAICAR_synthetase_CS"/>
</dbReference>
<dbReference type="InterPro" id="IPR028923">
    <property type="entry name" value="SAICAR_synt/ADE2_N"/>
</dbReference>
<dbReference type="HAMAP" id="MF_00137">
    <property type="entry name" value="SAICAR_synth"/>
    <property type="match status" value="1"/>
</dbReference>
<evidence type="ECO:0000256" key="5">
    <source>
        <dbReference type="ARBA" id="ARBA00022741"/>
    </source>
</evidence>
<keyword evidence="4 9" id="KW-0436">Ligase</keyword>
<dbReference type="InterPro" id="IPR001636">
    <property type="entry name" value="SAICAR_synth"/>
</dbReference>
<keyword evidence="7" id="KW-0067">ATP-binding</keyword>
<dbReference type="GO" id="GO:0004639">
    <property type="term" value="F:phosphoribosylaminoimidazolesuccinocarboxamide synthase activity"/>
    <property type="evidence" value="ECO:0007669"/>
    <property type="project" value="UniProtKB-EC"/>
</dbReference>
<comment type="pathway">
    <text evidence="1">Purine metabolism; IMP biosynthesis via de novo pathway; 5-amino-1-(5-phospho-D-ribosyl)imidazole-4-carboxamide from 5-amino-1-(5-phospho-D-ribosyl)imidazole-4-carboxylate: step 1/2.</text>
</comment>
<dbReference type="PROSITE" id="PS01057">
    <property type="entry name" value="SAICAR_SYNTHETASE_1"/>
    <property type="match status" value="1"/>
</dbReference>
<dbReference type="EMBL" id="UOGF01000071">
    <property type="protein sequence ID" value="VAX31105.1"/>
    <property type="molecule type" value="Genomic_DNA"/>
</dbReference>
<dbReference type="Gene3D" id="3.30.470.20">
    <property type="entry name" value="ATP-grasp fold, B domain"/>
    <property type="match status" value="1"/>
</dbReference>
<dbReference type="Pfam" id="PF01259">
    <property type="entry name" value="SAICAR_synt"/>
    <property type="match status" value="1"/>
</dbReference>
<organism evidence="9">
    <name type="scientific">hydrothermal vent metagenome</name>
    <dbReference type="NCBI Taxonomy" id="652676"/>
    <lineage>
        <taxon>unclassified sequences</taxon>
        <taxon>metagenomes</taxon>
        <taxon>ecological metagenomes</taxon>
    </lineage>
</organism>
<dbReference type="CDD" id="cd01414">
    <property type="entry name" value="SAICAR_synt_Sc"/>
    <property type="match status" value="1"/>
</dbReference>
<sequence>MNGLKVVFVEIKDLEKMRHPKIPKKVLLESHLPDLKLLFRGKVRDIYDLGETLLFVATDRVSAFDVVLPEGIPGKGYVLTQFSVYWFKWLAGIRDAPETHLIASDFEHFPETCKPYREVLEGRSLIVKKAKPILVECVVRGYLSGSGWKEYLKLASVSGEKLPLGLRESDRLPEAIFTPSTKAEVGEHDMNISFEQMKSQLGATLSEKLRTMSVSIYKKAAEAALARGIIIADTKMEFGLAPETNEPILIDELLTPDSSRFWPLSDYLPGSSQPSFDKQYVRDYLLSINWSGDGSPPHLPELVVKRTSERYFEALRRLTD</sequence>
<evidence type="ECO:0000256" key="7">
    <source>
        <dbReference type="ARBA" id="ARBA00022840"/>
    </source>
</evidence>
<dbReference type="PANTHER" id="PTHR43700">
    <property type="entry name" value="PHOSPHORIBOSYLAMINOIMIDAZOLE-SUCCINOCARBOXAMIDE SYNTHASE"/>
    <property type="match status" value="1"/>
</dbReference>
<evidence type="ECO:0000313" key="9">
    <source>
        <dbReference type="EMBL" id="VAX31105.1"/>
    </source>
</evidence>
<dbReference type="GO" id="GO:0005524">
    <property type="term" value="F:ATP binding"/>
    <property type="evidence" value="ECO:0007669"/>
    <property type="project" value="UniProtKB-KW"/>
</dbReference>
<dbReference type="AlphaFoldDB" id="A0A3B1DHD9"/>
<accession>A0A3B1DHD9</accession>
<feature type="domain" description="SAICAR synthetase/ADE2 N-terminal" evidence="8">
    <location>
        <begin position="38"/>
        <end position="288"/>
    </location>
</feature>
<gene>
    <name evidence="9" type="ORF">MNBD_NITROSPIRAE01-1041</name>
</gene>
<dbReference type="PANTHER" id="PTHR43700:SF1">
    <property type="entry name" value="PHOSPHORIBOSYLAMINOIMIDAZOLE-SUCCINOCARBOXAMIDE SYNTHASE"/>
    <property type="match status" value="1"/>
</dbReference>
<evidence type="ECO:0000259" key="8">
    <source>
        <dbReference type="Pfam" id="PF01259"/>
    </source>
</evidence>
<keyword evidence="6" id="KW-0658">Purine biosynthesis</keyword>
<comment type="similarity">
    <text evidence="2">Belongs to the SAICAR synthetase family.</text>
</comment>
<dbReference type="NCBIfam" id="TIGR00081">
    <property type="entry name" value="purC"/>
    <property type="match status" value="1"/>
</dbReference>
<dbReference type="GO" id="GO:0005737">
    <property type="term" value="C:cytoplasm"/>
    <property type="evidence" value="ECO:0007669"/>
    <property type="project" value="TreeGrafter"/>
</dbReference>
<dbReference type="Gene3D" id="3.30.200.20">
    <property type="entry name" value="Phosphorylase Kinase, domain 1"/>
    <property type="match status" value="1"/>
</dbReference>
<keyword evidence="5" id="KW-0547">Nucleotide-binding</keyword>
<evidence type="ECO:0000256" key="2">
    <source>
        <dbReference type="ARBA" id="ARBA00010190"/>
    </source>
</evidence>
<evidence type="ECO:0000256" key="4">
    <source>
        <dbReference type="ARBA" id="ARBA00022598"/>
    </source>
</evidence>
<dbReference type="FunFam" id="3.30.470.20:FF:000015">
    <property type="entry name" value="Phosphoribosylaminoimidazole-succinocarboxamide synthase"/>
    <property type="match status" value="1"/>
</dbReference>
<reference evidence="9" key="1">
    <citation type="submission" date="2018-06" db="EMBL/GenBank/DDBJ databases">
        <authorList>
            <person name="Zhirakovskaya E."/>
        </authorList>
    </citation>
    <scope>NUCLEOTIDE SEQUENCE</scope>
</reference>
<dbReference type="SUPFAM" id="SSF56104">
    <property type="entry name" value="SAICAR synthase-like"/>
    <property type="match status" value="1"/>
</dbReference>
<name>A0A3B1DHD9_9ZZZZ</name>
<proteinExistence type="inferred from homology"/>
<evidence type="ECO:0000256" key="6">
    <source>
        <dbReference type="ARBA" id="ARBA00022755"/>
    </source>
</evidence>